<feature type="domain" description="AAA" evidence="1">
    <location>
        <begin position="32"/>
        <end position="154"/>
    </location>
</feature>
<organism evidence="2 3">
    <name type="scientific">Parabacteroides distasonis</name>
    <dbReference type="NCBI Taxonomy" id="823"/>
    <lineage>
        <taxon>Bacteria</taxon>
        <taxon>Pseudomonadati</taxon>
        <taxon>Bacteroidota</taxon>
        <taxon>Bacteroidia</taxon>
        <taxon>Bacteroidales</taxon>
        <taxon>Tannerellaceae</taxon>
        <taxon>Parabacteroides</taxon>
    </lineage>
</organism>
<dbReference type="InterPro" id="IPR041682">
    <property type="entry name" value="AAA_14"/>
</dbReference>
<dbReference type="Gene3D" id="3.40.50.300">
    <property type="entry name" value="P-loop containing nucleotide triphosphate hydrolases"/>
    <property type="match status" value="1"/>
</dbReference>
<reference evidence="2 3" key="1">
    <citation type="journal article" date="2019" name="Nat. Med.">
        <title>A library of human gut bacterial isolates paired with longitudinal multiomics data enables mechanistic microbiome research.</title>
        <authorList>
            <person name="Poyet M."/>
            <person name="Groussin M."/>
            <person name="Gibbons S.M."/>
            <person name="Avila-Pacheco J."/>
            <person name="Jiang X."/>
            <person name="Kearney S.M."/>
            <person name="Perrotta A.R."/>
            <person name="Berdy B."/>
            <person name="Zhao S."/>
            <person name="Lieberman T.D."/>
            <person name="Swanson P.K."/>
            <person name="Smith M."/>
            <person name="Roesemann S."/>
            <person name="Alexander J.E."/>
            <person name="Rich S.A."/>
            <person name="Livny J."/>
            <person name="Vlamakis H."/>
            <person name="Clish C."/>
            <person name="Bullock K."/>
            <person name="Deik A."/>
            <person name="Scott J."/>
            <person name="Pierce K.A."/>
            <person name="Xavier R.J."/>
            <person name="Alm E.J."/>
        </authorList>
    </citation>
    <scope>NUCLEOTIDE SEQUENCE [LARGE SCALE GENOMIC DNA]</scope>
    <source>
        <strain evidence="2 3">BIOML-A9</strain>
    </source>
</reference>
<name>A0A7K0H1W5_PARDI</name>
<sequence length="397" mass="46219">MERLIEMYRKKLRFTSTAFIRSTMYEINWDARLIGIRGARGVGKTTLLLQHIKRNFQQDERTLYVSLDNIYFSDNRLYDFADRFVKRGGTRLYLDEVHKYPHWSQELKNIYDDMPELQIIFTGSSLLEILNSRADLSRRAIVYEMQGLSFREYLNYNLRTSLPVLSLSDLLERHTQTAEELTASLKVLEHFPRYLRHGYYPYYNELPDLYPQRVEEVVNMTLEVELPQLRGVDISYLPKIKQLLLIISESAPFIPNISKLSERIGITRNALLTYLSVLAESKLTYNLLKSAFGISRLQKPDKIYLENTNLMYVLSPSEANIGNIRETFFANQLKKSHQVTMSEASDFLVDGIYTFEIGGKRKGYSQIEGIPNGFIVADDIEIGFGNKIPLWMMGFLY</sequence>
<proteinExistence type="predicted"/>
<evidence type="ECO:0000313" key="2">
    <source>
        <dbReference type="EMBL" id="MRY95957.1"/>
    </source>
</evidence>
<protein>
    <submittedName>
        <fullName evidence="2">AAA family ATPase</fullName>
    </submittedName>
</protein>
<dbReference type="EMBL" id="WKMY01000034">
    <property type="protein sequence ID" value="MRY95957.1"/>
    <property type="molecule type" value="Genomic_DNA"/>
</dbReference>
<dbReference type="PANTHER" id="PTHR42990:SF1">
    <property type="entry name" value="AAA+ ATPASE DOMAIN-CONTAINING PROTEIN"/>
    <property type="match status" value="1"/>
</dbReference>
<accession>A0A7K0H1W5</accession>
<gene>
    <name evidence="2" type="ORF">GKD67_22525</name>
</gene>
<dbReference type="Pfam" id="PF13173">
    <property type="entry name" value="AAA_14"/>
    <property type="match status" value="1"/>
</dbReference>
<comment type="caution">
    <text evidence="2">The sequence shown here is derived from an EMBL/GenBank/DDBJ whole genome shotgun (WGS) entry which is preliminary data.</text>
</comment>
<dbReference type="RefSeq" id="WP_154395497.1">
    <property type="nucleotide sequence ID" value="NZ_CP103079.1"/>
</dbReference>
<evidence type="ECO:0000313" key="3">
    <source>
        <dbReference type="Proteomes" id="UP000461276"/>
    </source>
</evidence>
<dbReference type="Proteomes" id="UP000461276">
    <property type="component" value="Unassembled WGS sequence"/>
</dbReference>
<dbReference type="AlphaFoldDB" id="A0A7K0H1W5"/>
<dbReference type="SUPFAM" id="SSF52540">
    <property type="entry name" value="P-loop containing nucleoside triphosphate hydrolases"/>
    <property type="match status" value="1"/>
</dbReference>
<evidence type="ECO:0000259" key="1">
    <source>
        <dbReference type="Pfam" id="PF13173"/>
    </source>
</evidence>
<dbReference type="PANTHER" id="PTHR42990">
    <property type="entry name" value="ATPASE"/>
    <property type="match status" value="1"/>
</dbReference>
<dbReference type="InterPro" id="IPR027417">
    <property type="entry name" value="P-loop_NTPase"/>
</dbReference>